<dbReference type="RefSeq" id="WP_021803223.1">
    <property type="nucleotide sequence ID" value="NZ_KI273145.1"/>
</dbReference>
<dbReference type="Pfam" id="PF02687">
    <property type="entry name" value="FtsX"/>
    <property type="match status" value="1"/>
</dbReference>
<evidence type="ECO:0000256" key="1">
    <source>
        <dbReference type="ARBA" id="ARBA00004651"/>
    </source>
</evidence>
<dbReference type="InterPro" id="IPR003838">
    <property type="entry name" value="ABC3_permease_C"/>
</dbReference>
<keyword evidence="10" id="KW-1185">Reference proteome</keyword>
<evidence type="ECO:0000259" key="8">
    <source>
        <dbReference type="Pfam" id="PF02687"/>
    </source>
</evidence>
<dbReference type="EMBL" id="APJA01000018">
    <property type="protein sequence ID" value="ERK29479.1"/>
    <property type="molecule type" value="Genomic_DNA"/>
</dbReference>
<keyword evidence="2" id="KW-1003">Cell membrane</keyword>
<evidence type="ECO:0000256" key="5">
    <source>
        <dbReference type="ARBA" id="ARBA00023136"/>
    </source>
</evidence>
<evidence type="ECO:0000256" key="4">
    <source>
        <dbReference type="ARBA" id="ARBA00022989"/>
    </source>
</evidence>
<feature type="domain" description="ABC3 transporter permease C-terminal" evidence="8">
    <location>
        <begin position="255"/>
        <end position="363"/>
    </location>
</feature>
<accession>U2Q0C4</accession>
<evidence type="ECO:0000256" key="7">
    <source>
        <dbReference type="SAM" id="Phobius"/>
    </source>
</evidence>
<comment type="caution">
    <text evidence="9">The sequence shown here is derived from an EMBL/GenBank/DDBJ whole genome shotgun (WGS) entry which is preliminary data.</text>
</comment>
<reference evidence="9 10" key="1">
    <citation type="journal article" date="2013" name="Genome Announc.">
        <title>Draft Genome Sequence of the Hydrogen- and Ethanol-Producing Bacterium Clostridium intestinale Strain URNW.</title>
        <authorList>
            <person name="Lal S."/>
            <person name="Ramachandran U."/>
            <person name="Zhang X."/>
            <person name="Sparling R."/>
            <person name="Levin D.B."/>
        </authorList>
    </citation>
    <scope>NUCLEOTIDE SEQUENCE [LARGE SCALE GENOMIC DNA]</scope>
    <source>
        <strain evidence="9 10">URNW</strain>
    </source>
</reference>
<comment type="subcellular location">
    <subcellularLocation>
        <location evidence="1">Cell membrane</location>
        <topology evidence="1">Multi-pass membrane protein</topology>
    </subcellularLocation>
</comment>
<evidence type="ECO:0000313" key="10">
    <source>
        <dbReference type="Proteomes" id="UP000016721"/>
    </source>
</evidence>
<evidence type="ECO:0000256" key="3">
    <source>
        <dbReference type="ARBA" id="ARBA00022692"/>
    </source>
</evidence>
<dbReference type="HOGENOM" id="CLU_063198_0_0_9"/>
<dbReference type="AlphaFoldDB" id="U2Q0C4"/>
<feature type="transmembrane region" description="Helical" evidence="7">
    <location>
        <begin position="305"/>
        <end position="326"/>
    </location>
</feature>
<gene>
    <name evidence="9" type="ORF">CINTURNW_3261</name>
</gene>
<name>U2Q0C4_9CLOT</name>
<feature type="transmembrane region" description="Helical" evidence="7">
    <location>
        <begin position="252"/>
        <end position="276"/>
    </location>
</feature>
<evidence type="ECO:0000256" key="6">
    <source>
        <dbReference type="ARBA" id="ARBA00038076"/>
    </source>
</evidence>
<comment type="similarity">
    <text evidence="6">Belongs to the ABC-4 integral membrane protein family.</text>
</comment>
<feature type="transmembrane region" description="Helical" evidence="7">
    <location>
        <begin position="346"/>
        <end position="365"/>
    </location>
</feature>
<dbReference type="PANTHER" id="PTHR30572">
    <property type="entry name" value="MEMBRANE COMPONENT OF TRANSPORTER-RELATED"/>
    <property type="match status" value="1"/>
</dbReference>
<dbReference type="PATRIC" id="fig|1294142.3.peg.3404"/>
<keyword evidence="4 7" id="KW-1133">Transmembrane helix</keyword>
<sequence>MKKKRGDTMRPLSPLKYILANIKKVLITIITVAIGVFVVYFYSLISVTTEELVDLTGGNFVENHSIVYSKSNVEIPKTLIEDLKSSSNTKLLIPIKPIEGSLRYSLGLGSSSFDIENLYSEDIVGLMDALDQNIVEGSIPKENSNDILIHLRYAKQNNLKIGSIINEDNSNLNKEYKVSGIMDGENIIAIVNTDSEMNREEAFTRGFIYSTYDNSSKDMSAIKEKLPADIDVIDYKYMEDNFKEMMIGMNSLSYIMSTFIIIVLCITLGNLNYIIFKDRISEFFIMHAMGYKNATLMTKLWRENLILCLVGYGLGILMCIMTVSILNLTIFNPVGKPFLLLSESGFIASFIIPVFVSLFSLIPCLTSKYREKINIG</sequence>
<dbReference type="PANTHER" id="PTHR30572:SF4">
    <property type="entry name" value="ABC TRANSPORTER PERMEASE YTRF"/>
    <property type="match status" value="1"/>
</dbReference>
<dbReference type="eggNOG" id="COG0577">
    <property type="taxonomic scope" value="Bacteria"/>
</dbReference>
<dbReference type="Proteomes" id="UP000016721">
    <property type="component" value="Unassembled WGS sequence"/>
</dbReference>
<dbReference type="GO" id="GO:0022857">
    <property type="term" value="F:transmembrane transporter activity"/>
    <property type="evidence" value="ECO:0007669"/>
    <property type="project" value="TreeGrafter"/>
</dbReference>
<organism evidence="9 10">
    <name type="scientific">Clostridium intestinale URNW</name>
    <dbReference type="NCBI Taxonomy" id="1294142"/>
    <lineage>
        <taxon>Bacteria</taxon>
        <taxon>Bacillati</taxon>
        <taxon>Bacillota</taxon>
        <taxon>Clostridia</taxon>
        <taxon>Eubacteriales</taxon>
        <taxon>Clostridiaceae</taxon>
        <taxon>Clostridium</taxon>
    </lineage>
</organism>
<dbReference type="InterPro" id="IPR050250">
    <property type="entry name" value="Macrolide_Exporter_MacB"/>
</dbReference>
<dbReference type="STRING" id="1294142.CINTURNW_3261"/>
<evidence type="ECO:0000313" key="9">
    <source>
        <dbReference type="EMBL" id="ERK29479.1"/>
    </source>
</evidence>
<protein>
    <recommendedName>
        <fullName evidence="8">ABC3 transporter permease C-terminal domain-containing protein</fullName>
    </recommendedName>
</protein>
<feature type="transmembrane region" description="Helical" evidence="7">
    <location>
        <begin position="25"/>
        <end position="45"/>
    </location>
</feature>
<dbReference type="GO" id="GO:0005886">
    <property type="term" value="C:plasma membrane"/>
    <property type="evidence" value="ECO:0007669"/>
    <property type="project" value="UniProtKB-SubCell"/>
</dbReference>
<keyword evidence="5 7" id="KW-0472">Membrane</keyword>
<evidence type="ECO:0000256" key="2">
    <source>
        <dbReference type="ARBA" id="ARBA00022475"/>
    </source>
</evidence>
<proteinExistence type="inferred from homology"/>
<keyword evidence="3 7" id="KW-0812">Transmembrane</keyword>